<keyword evidence="3" id="KW-1185">Reference proteome</keyword>
<organism evidence="2 3">
    <name type="scientific">Anabarilius grahami</name>
    <name type="common">Kanglang fish</name>
    <name type="synonym">Barilius grahami</name>
    <dbReference type="NCBI Taxonomy" id="495550"/>
    <lineage>
        <taxon>Eukaryota</taxon>
        <taxon>Metazoa</taxon>
        <taxon>Chordata</taxon>
        <taxon>Craniata</taxon>
        <taxon>Vertebrata</taxon>
        <taxon>Euteleostomi</taxon>
        <taxon>Actinopterygii</taxon>
        <taxon>Neopterygii</taxon>
        <taxon>Teleostei</taxon>
        <taxon>Ostariophysi</taxon>
        <taxon>Cypriniformes</taxon>
        <taxon>Xenocyprididae</taxon>
        <taxon>Xenocypridinae</taxon>
        <taxon>Xenocypridinae incertae sedis</taxon>
        <taxon>Anabarilius</taxon>
    </lineage>
</organism>
<sequence length="82" mass="9480">MEPEQRTEQRRHHRTTNGEHPQDTLNPPHNYGKLVKNTIQSISTCVNDHVFHKTEEEGVNRAGIGTRPPPQQQGFLRVRECD</sequence>
<comment type="caution">
    <text evidence="2">The sequence shown here is derived from an EMBL/GenBank/DDBJ whole genome shotgun (WGS) entry which is preliminary data.</text>
</comment>
<feature type="region of interest" description="Disordered" evidence="1">
    <location>
        <begin position="57"/>
        <end position="82"/>
    </location>
</feature>
<dbReference type="Proteomes" id="UP000281406">
    <property type="component" value="Unassembled WGS sequence"/>
</dbReference>
<feature type="region of interest" description="Disordered" evidence="1">
    <location>
        <begin position="1"/>
        <end position="30"/>
    </location>
</feature>
<accession>A0A3N0XVP7</accession>
<dbReference type="EMBL" id="RJVU01059333">
    <property type="protein sequence ID" value="ROJ78801.1"/>
    <property type="molecule type" value="Genomic_DNA"/>
</dbReference>
<evidence type="ECO:0000313" key="2">
    <source>
        <dbReference type="EMBL" id="ROJ78801.1"/>
    </source>
</evidence>
<evidence type="ECO:0000256" key="1">
    <source>
        <dbReference type="SAM" id="MobiDB-lite"/>
    </source>
</evidence>
<name>A0A3N0XVP7_ANAGA</name>
<evidence type="ECO:0000313" key="3">
    <source>
        <dbReference type="Proteomes" id="UP000281406"/>
    </source>
</evidence>
<gene>
    <name evidence="2" type="ORF">DPX16_15326</name>
</gene>
<reference evidence="2 3" key="1">
    <citation type="submission" date="2018-10" db="EMBL/GenBank/DDBJ databases">
        <title>Genome assembly for a Yunnan-Guizhou Plateau 3E fish, Anabarilius grahami (Regan), and its evolutionary and genetic applications.</title>
        <authorList>
            <person name="Jiang W."/>
        </authorList>
    </citation>
    <scope>NUCLEOTIDE SEQUENCE [LARGE SCALE GENOMIC DNA]</scope>
    <source>
        <strain evidence="2">AG-KIZ</strain>
        <tissue evidence="2">Muscle</tissue>
    </source>
</reference>
<protein>
    <submittedName>
        <fullName evidence="2">Uncharacterized protein</fullName>
    </submittedName>
</protein>
<dbReference type="AlphaFoldDB" id="A0A3N0XVP7"/>
<proteinExistence type="predicted"/>